<name>A0AAP9JII8_GLUTH</name>
<evidence type="ECO:0000313" key="1">
    <source>
        <dbReference type="EMBL" id="QEH97308.1"/>
    </source>
</evidence>
<organism evidence="1 2">
    <name type="scientific">Gluconobacter thailandicus</name>
    <dbReference type="NCBI Taxonomy" id="257438"/>
    <lineage>
        <taxon>Bacteria</taxon>
        <taxon>Pseudomonadati</taxon>
        <taxon>Pseudomonadota</taxon>
        <taxon>Alphaproteobacteria</taxon>
        <taxon>Acetobacterales</taxon>
        <taxon>Acetobacteraceae</taxon>
        <taxon>Gluconobacter</taxon>
    </lineage>
</organism>
<dbReference type="RefSeq" id="WP_148620965.1">
    <property type="nucleotide sequence ID" value="NZ_CP043043.1"/>
</dbReference>
<accession>A0AAP9JII8</accession>
<protein>
    <submittedName>
        <fullName evidence="1">Uncharacterized protein</fullName>
    </submittedName>
</protein>
<dbReference type="EMBL" id="CP043043">
    <property type="protein sequence ID" value="QEH97308.1"/>
    <property type="molecule type" value="Genomic_DNA"/>
</dbReference>
<sequence>MMNANQTAALDRFNACRQAMLREWGTFVTTGAIDHATSLQEIRATSTCMAGLVALHEEELLDE</sequence>
<evidence type="ECO:0000313" key="2">
    <source>
        <dbReference type="Proteomes" id="UP000323560"/>
    </source>
</evidence>
<dbReference type="Proteomes" id="UP000323560">
    <property type="component" value="Chromosome"/>
</dbReference>
<proteinExistence type="predicted"/>
<gene>
    <name evidence="1" type="ORF">FXF46_14400</name>
</gene>
<dbReference type="KEGG" id="gti:FXF46_14400"/>
<reference evidence="1 2" key="1">
    <citation type="submission" date="2019-08" db="EMBL/GenBank/DDBJ databases">
        <title>Gluconobacter frateurii HD924 genome.</title>
        <authorList>
            <person name="Liu Y."/>
            <person name="Zhang P."/>
        </authorList>
    </citation>
    <scope>NUCLEOTIDE SEQUENCE [LARGE SCALE GENOMIC DNA]</scope>
    <source>
        <strain evidence="1 2">HD924</strain>
    </source>
</reference>
<dbReference type="AlphaFoldDB" id="A0AAP9JII8"/>